<dbReference type="Proteomes" id="UP001500908">
    <property type="component" value="Unassembled WGS sequence"/>
</dbReference>
<feature type="compositionally biased region" description="Acidic residues" evidence="2">
    <location>
        <begin position="363"/>
        <end position="372"/>
    </location>
</feature>
<evidence type="ECO:0000313" key="4">
    <source>
        <dbReference type="EMBL" id="GAA3730663.1"/>
    </source>
</evidence>
<proteinExistence type="predicted"/>
<dbReference type="Gene3D" id="3.30.1330.60">
    <property type="entry name" value="OmpA-like domain"/>
    <property type="match status" value="1"/>
</dbReference>
<organism evidence="4 5">
    <name type="scientific">Salinactinospora qingdaonensis</name>
    <dbReference type="NCBI Taxonomy" id="702744"/>
    <lineage>
        <taxon>Bacteria</taxon>
        <taxon>Bacillati</taxon>
        <taxon>Actinomycetota</taxon>
        <taxon>Actinomycetes</taxon>
        <taxon>Streptosporangiales</taxon>
        <taxon>Nocardiopsidaceae</taxon>
        <taxon>Salinactinospora</taxon>
    </lineage>
</organism>
<gene>
    <name evidence="4" type="ORF">GCM10022402_09160</name>
</gene>
<evidence type="ECO:0000256" key="1">
    <source>
        <dbReference type="PROSITE-ProRule" id="PRU00473"/>
    </source>
</evidence>
<feature type="region of interest" description="Disordered" evidence="2">
    <location>
        <begin position="415"/>
        <end position="463"/>
    </location>
</feature>
<dbReference type="Pfam" id="PF00691">
    <property type="entry name" value="OmpA"/>
    <property type="match status" value="1"/>
</dbReference>
<name>A0ABP7F3I9_9ACTN</name>
<sequence>MRLRETTLTFTTWMTVLATSACIPASGSPGTSKGGESTEEPVVAQALSNDGTPMPEGPFVREGYTGRLGQDLHARVEVEAVERHPERTLVRLLVTSLEDEPQVGTNLFAGGGPADGTLSGFQLIDTVGQRRYDVVHAEGRTSLDSHRGSQFPAGFSWQPGVTYELAVYFPALPADAERITVHVPGSFGAYSGVPVTDVAEPATPPTAVPDPSPTAGEQVTLPVRAEPFDVSDAPGVDLYGVTEDVVQDRDATSRREAVTLRADVLFEGGEVVLSERAAELLDDVVARIADRAATGQGPIRITGHTDGTGQDAQERRQLAAARAGAVRALLARELAADHTYTVEGVGSAQPAVVESEQATAAADTDEGDESDSQEGRQEEQDEQSGDGETTAEAPLPRGEQTVAWARAQNRRVEISYPVAAPDRHDSGEDATEATGEDDAGTATEGADDAQPAGPQEDEDGTEIQQHIARTEADEAGAAGLFRTYGQDPVYSASTDDTPDARPWTIDIFPFYRDGAYIVANFRLTNNGADFGATPESFFGNRWGGFADFSAIDPGNGTIYREVRPGHDEVVANVGTHPFPTALAAETPMYGYFYLPAPPEEVTSLTFDAGPFGQFPGVPIAVRAPEVRRVR</sequence>
<feature type="compositionally biased region" description="Acidic residues" evidence="2">
    <location>
        <begin position="428"/>
        <end position="439"/>
    </location>
</feature>
<dbReference type="PROSITE" id="PS51257">
    <property type="entry name" value="PROKAR_LIPOPROTEIN"/>
    <property type="match status" value="1"/>
</dbReference>
<dbReference type="InterPro" id="IPR006665">
    <property type="entry name" value="OmpA-like"/>
</dbReference>
<feature type="domain" description="OmpA-like" evidence="3">
    <location>
        <begin position="253"/>
        <end position="420"/>
    </location>
</feature>
<keyword evidence="1" id="KW-0472">Membrane</keyword>
<dbReference type="EMBL" id="BAABDD010000003">
    <property type="protein sequence ID" value="GAA3730663.1"/>
    <property type="molecule type" value="Genomic_DNA"/>
</dbReference>
<dbReference type="PANTHER" id="PTHR30329:SF21">
    <property type="entry name" value="LIPOPROTEIN YIAD-RELATED"/>
    <property type="match status" value="1"/>
</dbReference>
<dbReference type="SUPFAM" id="SSF103088">
    <property type="entry name" value="OmpA-like"/>
    <property type="match status" value="1"/>
</dbReference>
<evidence type="ECO:0000313" key="5">
    <source>
        <dbReference type="Proteomes" id="UP001500908"/>
    </source>
</evidence>
<keyword evidence="5" id="KW-1185">Reference proteome</keyword>
<dbReference type="InterPro" id="IPR050330">
    <property type="entry name" value="Bact_OuterMem_StrucFunc"/>
</dbReference>
<protein>
    <recommendedName>
        <fullName evidence="3">OmpA-like domain-containing protein</fullName>
    </recommendedName>
</protein>
<accession>A0ABP7F3I9</accession>
<evidence type="ECO:0000256" key="2">
    <source>
        <dbReference type="SAM" id="MobiDB-lite"/>
    </source>
</evidence>
<dbReference type="InterPro" id="IPR036737">
    <property type="entry name" value="OmpA-like_sf"/>
</dbReference>
<dbReference type="PANTHER" id="PTHR30329">
    <property type="entry name" value="STATOR ELEMENT OF FLAGELLAR MOTOR COMPLEX"/>
    <property type="match status" value="1"/>
</dbReference>
<feature type="region of interest" description="Disordered" evidence="2">
    <location>
        <begin position="355"/>
        <end position="399"/>
    </location>
</feature>
<dbReference type="RefSeq" id="WP_344967607.1">
    <property type="nucleotide sequence ID" value="NZ_BAABDD010000003.1"/>
</dbReference>
<comment type="caution">
    <text evidence="4">The sequence shown here is derived from an EMBL/GenBank/DDBJ whole genome shotgun (WGS) entry which is preliminary data.</text>
</comment>
<reference evidence="5" key="1">
    <citation type="journal article" date="2019" name="Int. J. Syst. Evol. Microbiol.">
        <title>The Global Catalogue of Microorganisms (GCM) 10K type strain sequencing project: providing services to taxonomists for standard genome sequencing and annotation.</title>
        <authorList>
            <consortium name="The Broad Institute Genomics Platform"/>
            <consortium name="The Broad Institute Genome Sequencing Center for Infectious Disease"/>
            <person name="Wu L."/>
            <person name="Ma J."/>
        </authorList>
    </citation>
    <scope>NUCLEOTIDE SEQUENCE [LARGE SCALE GENOMIC DNA]</scope>
    <source>
        <strain evidence="5">JCM 17137</strain>
    </source>
</reference>
<evidence type="ECO:0000259" key="3">
    <source>
        <dbReference type="PROSITE" id="PS51123"/>
    </source>
</evidence>
<dbReference type="PROSITE" id="PS51123">
    <property type="entry name" value="OMPA_2"/>
    <property type="match status" value="1"/>
</dbReference>
<feature type="region of interest" description="Disordered" evidence="2">
    <location>
        <begin position="297"/>
        <end position="316"/>
    </location>
</feature>